<reference evidence="2 3" key="1">
    <citation type="journal article" date="2021" name="BMC Genomics">
        <title>Datura genome reveals duplications of psychoactive alkaloid biosynthetic genes and high mutation rate following tissue culture.</title>
        <authorList>
            <person name="Rajewski A."/>
            <person name="Carter-House D."/>
            <person name="Stajich J."/>
            <person name="Litt A."/>
        </authorList>
    </citation>
    <scope>NUCLEOTIDE SEQUENCE [LARGE SCALE GENOMIC DNA]</scope>
    <source>
        <strain evidence="2">AR-01</strain>
    </source>
</reference>
<protein>
    <submittedName>
        <fullName evidence="2">Uncharacterized protein</fullName>
    </submittedName>
</protein>
<keyword evidence="3" id="KW-1185">Reference proteome</keyword>
<proteinExistence type="predicted"/>
<feature type="region of interest" description="Disordered" evidence="1">
    <location>
        <begin position="41"/>
        <end position="74"/>
    </location>
</feature>
<accession>A0ABS8SH58</accession>
<evidence type="ECO:0000313" key="2">
    <source>
        <dbReference type="EMBL" id="MCD7458166.1"/>
    </source>
</evidence>
<sequence>MIASAQTDRSSVLTDYHRQAQIQSLDKIVKAEGMITFNTKTDKDASASKRPKGIGDRINPPPSMFSSTTAGSSQATYDVGSSLLTAEMRNKEEERDENLAKMMARLELMTKHVMGAEPKGQAIKKAMQPSRDKLRGLCAKVQVLENDLIALREDVARHTDPIPSINMDLHEPAAMVTHSKPPKSPPDDWWVGFDSSPEIISNEEIYHSRPPTRWMLTMREVDPSWKPGGVDTTSYHELRTLPNKWVVPEPGKPLELPPDA</sequence>
<name>A0ABS8SH58_DATST</name>
<organism evidence="2 3">
    <name type="scientific">Datura stramonium</name>
    <name type="common">Jimsonweed</name>
    <name type="synonym">Common thornapple</name>
    <dbReference type="NCBI Taxonomy" id="4076"/>
    <lineage>
        <taxon>Eukaryota</taxon>
        <taxon>Viridiplantae</taxon>
        <taxon>Streptophyta</taxon>
        <taxon>Embryophyta</taxon>
        <taxon>Tracheophyta</taxon>
        <taxon>Spermatophyta</taxon>
        <taxon>Magnoliopsida</taxon>
        <taxon>eudicotyledons</taxon>
        <taxon>Gunneridae</taxon>
        <taxon>Pentapetalae</taxon>
        <taxon>asterids</taxon>
        <taxon>lamiids</taxon>
        <taxon>Solanales</taxon>
        <taxon>Solanaceae</taxon>
        <taxon>Solanoideae</taxon>
        <taxon>Datureae</taxon>
        <taxon>Datura</taxon>
    </lineage>
</organism>
<feature type="compositionally biased region" description="Polar residues" evidence="1">
    <location>
        <begin position="64"/>
        <end position="74"/>
    </location>
</feature>
<evidence type="ECO:0000256" key="1">
    <source>
        <dbReference type="SAM" id="MobiDB-lite"/>
    </source>
</evidence>
<comment type="caution">
    <text evidence="2">The sequence shown here is derived from an EMBL/GenBank/DDBJ whole genome shotgun (WGS) entry which is preliminary data.</text>
</comment>
<evidence type="ECO:0000313" key="3">
    <source>
        <dbReference type="Proteomes" id="UP000823775"/>
    </source>
</evidence>
<dbReference type="Proteomes" id="UP000823775">
    <property type="component" value="Unassembled WGS sequence"/>
</dbReference>
<dbReference type="EMBL" id="JACEIK010000502">
    <property type="protein sequence ID" value="MCD7458166.1"/>
    <property type="molecule type" value="Genomic_DNA"/>
</dbReference>
<gene>
    <name evidence="2" type="ORF">HAX54_037458</name>
</gene>